<proteinExistence type="predicted"/>
<name>A0A067PXE5_9AGAM</name>
<sequence length="107" mass="11441">MLTTQHEGGLNATYPLLELQGTRTASNPIETLAISFHRRCPTSSTPGSSPLPLVWMGPKCAASSYETGNFKDILVGFGGRPHGPDVAEEGGTGSAPRTPRDRNRFDE</sequence>
<dbReference type="EMBL" id="KL197715">
    <property type="protein sequence ID" value="KDQ59394.1"/>
    <property type="molecule type" value="Genomic_DNA"/>
</dbReference>
<dbReference type="HOGENOM" id="CLU_2210445_0_0_1"/>
<dbReference type="Proteomes" id="UP000027265">
    <property type="component" value="Unassembled WGS sequence"/>
</dbReference>
<evidence type="ECO:0000313" key="2">
    <source>
        <dbReference type="EMBL" id="KDQ59394.1"/>
    </source>
</evidence>
<evidence type="ECO:0000313" key="3">
    <source>
        <dbReference type="Proteomes" id="UP000027265"/>
    </source>
</evidence>
<feature type="region of interest" description="Disordered" evidence="1">
    <location>
        <begin position="79"/>
        <end position="107"/>
    </location>
</feature>
<gene>
    <name evidence="2" type="ORF">JAAARDRAFT_32953</name>
</gene>
<evidence type="ECO:0000256" key="1">
    <source>
        <dbReference type="SAM" id="MobiDB-lite"/>
    </source>
</evidence>
<dbReference type="AlphaFoldDB" id="A0A067PXE5"/>
<protein>
    <submittedName>
        <fullName evidence="2">Uncharacterized protein</fullName>
    </submittedName>
</protein>
<feature type="compositionally biased region" description="Basic and acidic residues" evidence="1">
    <location>
        <begin position="98"/>
        <end position="107"/>
    </location>
</feature>
<organism evidence="2 3">
    <name type="scientific">Jaapia argillacea MUCL 33604</name>
    <dbReference type="NCBI Taxonomy" id="933084"/>
    <lineage>
        <taxon>Eukaryota</taxon>
        <taxon>Fungi</taxon>
        <taxon>Dikarya</taxon>
        <taxon>Basidiomycota</taxon>
        <taxon>Agaricomycotina</taxon>
        <taxon>Agaricomycetes</taxon>
        <taxon>Agaricomycetidae</taxon>
        <taxon>Jaapiales</taxon>
        <taxon>Jaapiaceae</taxon>
        <taxon>Jaapia</taxon>
    </lineage>
</organism>
<dbReference type="InParanoid" id="A0A067PXE5"/>
<accession>A0A067PXE5</accession>
<reference evidence="3" key="1">
    <citation type="journal article" date="2014" name="Proc. Natl. Acad. Sci. U.S.A.">
        <title>Extensive sampling of basidiomycete genomes demonstrates inadequacy of the white-rot/brown-rot paradigm for wood decay fungi.</title>
        <authorList>
            <person name="Riley R."/>
            <person name="Salamov A.A."/>
            <person name="Brown D.W."/>
            <person name="Nagy L.G."/>
            <person name="Floudas D."/>
            <person name="Held B.W."/>
            <person name="Levasseur A."/>
            <person name="Lombard V."/>
            <person name="Morin E."/>
            <person name="Otillar R."/>
            <person name="Lindquist E.A."/>
            <person name="Sun H."/>
            <person name="LaButti K.M."/>
            <person name="Schmutz J."/>
            <person name="Jabbour D."/>
            <person name="Luo H."/>
            <person name="Baker S.E."/>
            <person name="Pisabarro A.G."/>
            <person name="Walton J.D."/>
            <person name="Blanchette R.A."/>
            <person name="Henrissat B."/>
            <person name="Martin F."/>
            <person name="Cullen D."/>
            <person name="Hibbett D.S."/>
            <person name="Grigoriev I.V."/>
        </authorList>
    </citation>
    <scope>NUCLEOTIDE SEQUENCE [LARGE SCALE GENOMIC DNA]</scope>
    <source>
        <strain evidence="3">MUCL 33604</strain>
    </source>
</reference>
<keyword evidence="3" id="KW-1185">Reference proteome</keyword>